<gene>
    <name evidence="1" type="ORF">SAMN05192573_12239</name>
</gene>
<dbReference type="EMBL" id="FNCG01000022">
    <property type="protein sequence ID" value="SDI50592.1"/>
    <property type="molecule type" value="Genomic_DNA"/>
</dbReference>
<dbReference type="RefSeq" id="WP_091175246.1">
    <property type="nucleotide sequence ID" value="NZ_FNCG01000022.1"/>
</dbReference>
<proteinExistence type="predicted"/>
<dbReference type="AlphaFoldDB" id="A0A1G8L4J4"/>
<sequence>MIFSDFSSEFKMLDYLVSHSQLLIRSMRSREREYNIDIIFKGVRTLIIDSVFEGLEISLTDENQNIKLIEDHGFVVNHNYKVFLLENESGQKHFINAMAFGLFHNRLDIHETSLGRYDWGDLNDEMVLWYK</sequence>
<name>A0A1G8L4J4_9SPHI</name>
<accession>A0A1G8L4J4</accession>
<organism evidence="1 2">
    <name type="scientific">Mucilaginibacter gossypii</name>
    <dbReference type="NCBI Taxonomy" id="551996"/>
    <lineage>
        <taxon>Bacteria</taxon>
        <taxon>Pseudomonadati</taxon>
        <taxon>Bacteroidota</taxon>
        <taxon>Sphingobacteriia</taxon>
        <taxon>Sphingobacteriales</taxon>
        <taxon>Sphingobacteriaceae</taxon>
        <taxon>Mucilaginibacter</taxon>
    </lineage>
</organism>
<evidence type="ECO:0000313" key="2">
    <source>
        <dbReference type="Proteomes" id="UP000199705"/>
    </source>
</evidence>
<protein>
    <submittedName>
        <fullName evidence="1">Uncharacterized protein</fullName>
    </submittedName>
</protein>
<dbReference type="Proteomes" id="UP000199705">
    <property type="component" value="Unassembled WGS sequence"/>
</dbReference>
<reference evidence="2" key="1">
    <citation type="submission" date="2016-10" db="EMBL/GenBank/DDBJ databases">
        <authorList>
            <person name="Varghese N."/>
            <person name="Submissions S."/>
        </authorList>
    </citation>
    <scope>NUCLEOTIDE SEQUENCE [LARGE SCALE GENOMIC DNA]</scope>
    <source>
        <strain evidence="2">Gh-67</strain>
    </source>
</reference>
<keyword evidence="2" id="KW-1185">Reference proteome</keyword>
<evidence type="ECO:0000313" key="1">
    <source>
        <dbReference type="EMBL" id="SDI50592.1"/>
    </source>
</evidence>